<keyword evidence="4" id="KW-1185">Reference proteome</keyword>
<keyword evidence="3" id="KW-0540">Nuclease</keyword>
<dbReference type="InterPro" id="IPR036063">
    <property type="entry name" value="Smr_dom_sf"/>
</dbReference>
<dbReference type="PANTHER" id="PTHR35562">
    <property type="entry name" value="DNA ENDONUCLEASE SMRA-RELATED"/>
    <property type="match status" value="1"/>
</dbReference>
<evidence type="ECO:0000259" key="2">
    <source>
        <dbReference type="PROSITE" id="PS50828"/>
    </source>
</evidence>
<dbReference type="RefSeq" id="WP_007009121.1">
    <property type="nucleotide sequence ID" value="NZ_FNSL01000001.1"/>
</dbReference>
<feature type="compositionally biased region" description="Acidic residues" evidence="1">
    <location>
        <begin position="34"/>
        <end position="43"/>
    </location>
</feature>
<dbReference type="SMART" id="SM00463">
    <property type="entry name" value="SMR"/>
    <property type="match status" value="1"/>
</dbReference>
<keyword evidence="3" id="KW-0378">Hydrolase</keyword>
<gene>
    <name evidence="3" type="ORF">SAMN05216452_2360</name>
</gene>
<dbReference type="PANTHER" id="PTHR35562:SF2">
    <property type="entry name" value="DNA ENDONUCLEASE SMRA-RELATED"/>
    <property type="match status" value="1"/>
</dbReference>
<dbReference type="Pfam" id="PF01713">
    <property type="entry name" value="Smr"/>
    <property type="match status" value="1"/>
</dbReference>
<name>A0A1H4KMU7_9HYPH</name>
<feature type="domain" description="Smr" evidence="2">
    <location>
        <begin position="98"/>
        <end position="181"/>
    </location>
</feature>
<dbReference type="AlphaFoldDB" id="A0A1H4KMU7"/>
<reference evidence="4" key="1">
    <citation type="submission" date="2016-10" db="EMBL/GenBank/DDBJ databases">
        <authorList>
            <person name="Varghese N."/>
            <person name="Submissions S."/>
        </authorList>
    </citation>
    <scope>NUCLEOTIDE SEQUENCE [LARGE SCALE GENOMIC DNA]</scope>
    <source>
        <strain evidence="4">ES.061</strain>
    </source>
</reference>
<dbReference type="Gene3D" id="3.30.1370.110">
    <property type="match status" value="1"/>
</dbReference>
<evidence type="ECO:0000313" key="3">
    <source>
        <dbReference type="EMBL" id="SEB59840.1"/>
    </source>
</evidence>
<dbReference type="Proteomes" id="UP000199064">
    <property type="component" value="Unassembled WGS sequence"/>
</dbReference>
<evidence type="ECO:0000256" key="1">
    <source>
        <dbReference type="SAM" id="MobiDB-lite"/>
    </source>
</evidence>
<evidence type="ECO:0000313" key="4">
    <source>
        <dbReference type="Proteomes" id="UP000199064"/>
    </source>
</evidence>
<protein>
    <submittedName>
        <fullName evidence="3">DNA-nicking endonuclease, Smr domain</fullName>
    </submittedName>
</protein>
<sequence length="188" mass="20394">MTSHTPKRLSMEDRILWNRVARTTEPLKGKVLEDPPEPTDDTMAELTRLVAQDTGSKAPAGASQQNNAPPAKAHPTRRIDKPTHTKLARGRLALEGRVDLHGLTQSEAHSLLLSFLSRAHADGVRHVLVITGKGASFGSDGVLRRALPQWLATPPFSPLVSGIDQASRRHGGGGAFYIRLKRRHGSGM</sequence>
<dbReference type="PROSITE" id="PS50828">
    <property type="entry name" value="SMR"/>
    <property type="match status" value="1"/>
</dbReference>
<dbReference type="InterPro" id="IPR002625">
    <property type="entry name" value="Smr_dom"/>
</dbReference>
<feature type="region of interest" description="Disordered" evidence="1">
    <location>
        <begin position="22"/>
        <end position="85"/>
    </location>
</feature>
<organism evidence="3 4">
    <name type="scientific">Nitratireductor aquibiodomus</name>
    <dbReference type="NCBI Taxonomy" id="204799"/>
    <lineage>
        <taxon>Bacteria</taxon>
        <taxon>Pseudomonadati</taxon>
        <taxon>Pseudomonadota</taxon>
        <taxon>Alphaproteobacteria</taxon>
        <taxon>Hyphomicrobiales</taxon>
        <taxon>Phyllobacteriaceae</taxon>
        <taxon>Nitratireductor</taxon>
    </lineage>
</organism>
<dbReference type="SUPFAM" id="SSF160443">
    <property type="entry name" value="SMR domain-like"/>
    <property type="match status" value="1"/>
</dbReference>
<accession>A0A1H4KMU7</accession>
<keyword evidence="3" id="KW-0255">Endonuclease</keyword>
<proteinExistence type="predicted"/>
<dbReference type="EMBL" id="FNSL01000001">
    <property type="protein sequence ID" value="SEB59840.1"/>
    <property type="molecule type" value="Genomic_DNA"/>
</dbReference>
<dbReference type="GO" id="GO:0004519">
    <property type="term" value="F:endonuclease activity"/>
    <property type="evidence" value="ECO:0007669"/>
    <property type="project" value="UniProtKB-KW"/>
</dbReference>